<dbReference type="EMBL" id="QJKJ01014450">
    <property type="protein sequence ID" value="RDX64295.1"/>
    <property type="molecule type" value="Genomic_DNA"/>
</dbReference>
<dbReference type="Gene3D" id="2.30.30.30">
    <property type="match status" value="1"/>
</dbReference>
<sequence length="290" mass="32590">MQALWLRLRLSNFDTKSLFRLSSYLYSSAFCSPPSFNLNSLPSAPSASSTATNLFTYPWSASQCRGIKVSGSDVLKVDHSHEGRGKATIKVELRDIGQGNKVTQRMGTDEDIERVYVQEKTFMFMCMDRDGTVVLMDPDTLDQMEVSKDLFNKDCVYLQDEMKVKVQFYDDKPLSASIPKRVTCIVKEAIASTPRSEFCSVCVLCVCHRPPSSTAAICRRPPPSSATCRWKVLFQYLVTKSRRLPLSLPLSAAICHRQTTVLRRKPTVLFVGSSPTYSNSKKFGGKYCNR</sequence>
<dbReference type="GO" id="GO:0005737">
    <property type="term" value="C:cytoplasm"/>
    <property type="evidence" value="ECO:0007669"/>
    <property type="project" value="TreeGrafter"/>
</dbReference>
<dbReference type="InterPro" id="IPR014722">
    <property type="entry name" value="Rib_uL2_dom2"/>
</dbReference>
<feature type="domain" description="Translation elongation factor P/YeiP central" evidence="2">
    <location>
        <begin position="119"/>
        <end position="174"/>
    </location>
</feature>
<protein>
    <submittedName>
        <fullName evidence="3">Efp</fullName>
    </submittedName>
</protein>
<dbReference type="PANTHER" id="PTHR30053">
    <property type="entry name" value="ELONGATION FACTOR P"/>
    <property type="match status" value="1"/>
</dbReference>
<dbReference type="AlphaFoldDB" id="A0A371EE30"/>
<reference evidence="3" key="1">
    <citation type="submission" date="2018-05" db="EMBL/GenBank/DDBJ databases">
        <title>Draft genome of Mucuna pruriens seed.</title>
        <authorList>
            <person name="Nnadi N.E."/>
            <person name="Vos R."/>
            <person name="Hasami M.H."/>
            <person name="Devisetty U.K."/>
            <person name="Aguiy J.C."/>
        </authorList>
    </citation>
    <scope>NUCLEOTIDE SEQUENCE [LARGE SCALE GENOMIC DNA]</scope>
    <source>
        <strain evidence="3">JCA_2017</strain>
    </source>
</reference>
<dbReference type="InterPro" id="IPR012340">
    <property type="entry name" value="NA-bd_OB-fold"/>
</dbReference>
<dbReference type="SMART" id="SM01185">
    <property type="entry name" value="EFP"/>
    <property type="match status" value="1"/>
</dbReference>
<comment type="similarity">
    <text evidence="1">Belongs to the elongation factor P family.</text>
</comment>
<accession>A0A371EE30</accession>
<gene>
    <name evidence="3" type="primary">efp</name>
    <name evidence="3" type="ORF">CR513_57167</name>
</gene>
<dbReference type="Pfam" id="PF08207">
    <property type="entry name" value="EFP_N"/>
    <property type="match status" value="1"/>
</dbReference>
<dbReference type="SUPFAM" id="SSF50104">
    <property type="entry name" value="Translation proteins SH3-like domain"/>
    <property type="match status" value="1"/>
</dbReference>
<dbReference type="InterPro" id="IPR001059">
    <property type="entry name" value="Transl_elong_P/YeiP_cen"/>
</dbReference>
<comment type="caution">
    <text evidence="3">The sequence shown here is derived from an EMBL/GenBank/DDBJ whole genome shotgun (WGS) entry which is preliminary data.</text>
</comment>
<organism evidence="3 4">
    <name type="scientific">Mucuna pruriens</name>
    <name type="common">Velvet bean</name>
    <name type="synonym">Dolichos pruriens</name>
    <dbReference type="NCBI Taxonomy" id="157652"/>
    <lineage>
        <taxon>Eukaryota</taxon>
        <taxon>Viridiplantae</taxon>
        <taxon>Streptophyta</taxon>
        <taxon>Embryophyta</taxon>
        <taxon>Tracheophyta</taxon>
        <taxon>Spermatophyta</taxon>
        <taxon>Magnoliopsida</taxon>
        <taxon>eudicotyledons</taxon>
        <taxon>Gunneridae</taxon>
        <taxon>Pentapetalae</taxon>
        <taxon>rosids</taxon>
        <taxon>fabids</taxon>
        <taxon>Fabales</taxon>
        <taxon>Fabaceae</taxon>
        <taxon>Papilionoideae</taxon>
        <taxon>50 kb inversion clade</taxon>
        <taxon>NPAAA clade</taxon>
        <taxon>indigoferoid/millettioid clade</taxon>
        <taxon>Phaseoleae</taxon>
        <taxon>Mucuna</taxon>
    </lineage>
</organism>
<feature type="non-terminal residue" evidence="3">
    <location>
        <position position="1"/>
    </location>
</feature>
<evidence type="ECO:0000313" key="4">
    <source>
        <dbReference type="Proteomes" id="UP000257109"/>
    </source>
</evidence>
<dbReference type="OrthoDB" id="10259892at2759"/>
<dbReference type="InterPro" id="IPR013185">
    <property type="entry name" value="Transl_elong_KOW-like"/>
</dbReference>
<dbReference type="InterPro" id="IPR008991">
    <property type="entry name" value="Translation_prot_SH3-like_sf"/>
</dbReference>
<dbReference type="InterPro" id="IPR020599">
    <property type="entry name" value="Transl_elong_fac_P/YeiP"/>
</dbReference>
<dbReference type="FunFam" id="2.40.50.140:FF:000009">
    <property type="entry name" value="Elongation factor P"/>
    <property type="match status" value="1"/>
</dbReference>
<name>A0A371EE30_MUCPR</name>
<evidence type="ECO:0000256" key="1">
    <source>
        <dbReference type="ARBA" id="ARBA00009479"/>
    </source>
</evidence>
<dbReference type="PANTHER" id="PTHR30053:SF14">
    <property type="entry name" value="TRANSLATION ELONGATION FACTOR KOW-LIKE DOMAIN-CONTAINING PROTEIN"/>
    <property type="match status" value="1"/>
</dbReference>
<evidence type="ECO:0000259" key="2">
    <source>
        <dbReference type="SMART" id="SM01185"/>
    </source>
</evidence>
<dbReference type="Gene3D" id="2.40.50.140">
    <property type="entry name" value="Nucleic acid-binding proteins"/>
    <property type="match status" value="1"/>
</dbReference>
<dbReference type="STRING" id="157652.A0A371EE30"/>
<proteinExistence type="inferred from homology"/>
<dbReference type="SUPFAM" id="SSF50249">
    <property type="entry name" value="Nucleic acid-binding proteins"/>
    <property type="match status" value="1"/>
</dbReference>
<dbReference type="Pfam" id="PF01132">
    <property type="entry name" value="EFP"/>
    <property type="match status" value="1"/>
</dbReference>
<dbReference type="Proteomes" id="UP000257109">
    <property type="component" value="Unassembled WGS sequence"/>
</dbReference>
<evidence type="ECO:0000313" key="3">
    <source>
        <dbReference type="EMBL" id="RDX64295.1"/>
    </source>
</evidence>
<keyword evidence="4" id="KW-1185">Reference proteome</keyword>
<dbReference type="GO" id="GO:0003746">
    <property type="term" value="F:translation elongation factor activity"/>
    <property type="evidence" value="ECO:0007669"/>
    <property type="project" value="InterPro"/>
</dbReference>